<dbReference type="PANTHER" id="PTHR30419">
    <property type="entry name" value="HTH-TYPE TRANSCRIPTIONAL REGULATOR YBHD"/>
    <property type="match status" value="1"/>
</dbReference>
<comment type="caution">
    <text evidence="6">The sequence shown here is derived from an EMBL/GenBank/DDBJ whole genome shotgun (WGS) entry which is preliminary data.</text>
</comment>
<dbReference type="SUPFAM" id="SSF53850">
    <property type="entry name" value="Periplasmic binding protein-like II"/>
    <property type="match status" value="1"/>
</dbReference>
<evidence type="ECO:0000259" key="5">
    <source>
        <dbReference type="PROSITE" id="PS50931"/>
    </source>
</evidence>
<dbReference type="GO" id="GO:0003700">
    <property type="term" value="F:DNA-binding transcription factor activity"/>
    <property type="evidence" value="ECO:0007669"/>
    <property type="project" value="InterPro"/>
</dbReference>
<protein>
    <submittedName>
        <fullName evidence="6">DNA-binding transcriptional LysR family regulator</fullName>
    </submittedName>
</protein>
<dbReference type="InterPro" id="IPR036388">
    <property type="entry name" value="WH-like_DNA-bd_sf"/>
</dbReference>
<dbReference type="PANTHER" id="PTHR30419:SF8">
    <property type="entry name" value="NITROGEN ASSIMILATION TRANSCRIPTIONAL ACTIVATOR-RELATED"/>
    <property type="match status" value="1"/>
</dbReference>
<dbReference type="GO" id="GO:0003677">
    <property type="term" value="F:DNA binding"/>
    <property type="evidence" value="ECO:0007669"/>
    <property type="project" value="UniProtKB-KW"/>
</dbReference>
<evidence type="ECO:0000256" key="3">
    <source>
        <dbReference type="ARBA" id="ARBA00023125"/>
    </source>
</evidence>
<evidence type="ECO:0000313" key="6">
    <source>
        <dbReference type="EMBL" id="MBB4003869.1"/>
    </source>
</evidence>
<keyword evidence="7" id="KW-1185">Reference proteome</keyword>
<dbReference type="RefSeq" id="WP_183209318.1">
    <property type="nucleotide sequence ID" value="NZ_JAAAMM010000004.1"/>
</dbReference>
<dbReference type="InterPro" id="IPR036390">
    <property type="entry name" value="WH_DNA-bd_sf"/>
</dbReference>
<keyword evidence="3 6" id="KW-0238">DNA-binding</keyword>
<dbReference type="Pfam" id="PF00126">
    <property type="entry name" value="HTH_1"/>
    <property type="match status" value="1"/>
</dbReference>
<dbReference type="SUPFAM" id="SSF46785">
    <property type="entry name" value="Winged helix' DNA-binding domain"/>
    <property type="match status" value="1"/>
</dbReference>
<dbReference type="AlphaFoldDB" id="A0A7W6HEQ4"/>
<dbReference type="Proteomes" id="UP000588647">
    <property type="component" value="Unassembled WGS sequence"/>
</dbReference>
<keyword evidence="4" id="KW-0804">Transcription</keyword>
<dbReference type="FunFam" id="1.10.10.10:FF:000001">
    <property type="entry name" value="LysR family transcriptional regulator"/>
    <property type="match status" value="1"/>
</dbReference>
<dbReference type="EMBL" id="JACIEM010000004">
    <property type="protein sequence ID" value="MBB4003869.1"/>
    <property type="molecule type" value="Genomic_DNA"/>
</dbReference>
<sequence length="299" mass="33051">MFDFASLRVFVAAAECRSFSLAAINLGVAQPTVSRVIKELEAAWGEPLFYRTGRGVELSEFGEMAFGRARDLLVHGEQVMVDLRETNRRPVGQVTIGVPPSLVGSVIPELAQGLGNEEPGIKLRVREGFSDQIDRWVKDGSVEIGLVSKYREAEQAVEGEFFCSPLILARIRNEQPMPPTIDFSELEGKLLVLPIPPNGLRLAVGGVARRLRIALNVFVDAESIVAQKLVAEKCGCYMIKAAYSLDPEQDSQFDRSLIVNPQIWRAVTMRTTQTRPLNKATREVAERIKGVLRAFPASM</sequence>
<dbReference type="InterPro" id="IPR050950">
    <property type="entry name" value="HTH-type_LysR_regulators"/>
</dbReference>
<dbReference type="GO" id="GO:0005829">
    <property type="term" value="C:cytosol"/>
    <property type="evidence" value="ECO:0007669"/>
    <property type="project" value="TreeGrafter"/>
</dbReference>
<gene>
    <name evidence="6" type="ORF">GGR03_002957</name>
</gene>
<organism evidence="6 7">
    <name type="scientific">Aurantimonas endophytica</name>
    <dbReference type="NCBI Taxonomy" id="1522175"/>
    <lineage>
        <taxon>Bacteria</taxon>
        <taxon>Pseudomonadati</taxon>
        <taxon>Pseudomonadota</taxon>
        <taxon>Alphaproteobacteria</taxon>
        <taxon>Hyphomicrobiales</taxon>
        <taxon>Aurantimonadaceae</taxon>
        <taxon>Aurantimonas</taxon>
    </lineage>
</organism>
<evidence type="ECO:0000313" key="7">
    <source>
        <dbReference type="Proteomes" id="UP000588647"/>
    </source>
</evidence>
<accession>A0A7W6HEQ4</accession>
<evidence type="ECO:0000256" key="4">
    <source>
        <dbReference type="ARBA" id="ARBA00023163"/>
    </source>
</evidence>
<comment type="similarity">
    <text evidence="1">Belongs to the LysR transcriptional regulatory family.</text>
</comment>
<dbReference type="PROSITE" id="PS50931">
    <property type="entry name" value="HTH_LYSR"/>
    <property type="match status" value="1"/>
</dbReference>
<keyword evidence="2" id="KW-0805">Transcription regulation</keyword>
<proteinExistence type="inferred from homology"/>
<dbReference type="Gene3D" id="1.10.10.10">
    <property type="entry name" value="Winged helix-like DNA-binding domain superfamily/Winged helix DNA-binding domain"/>
    <property type="match status" value="1"/>
</dbReference>
<dbReference type="PRINTS" id="PR00039">
    <property type="entry name" value="HTHLYSR"/>
</dbReference>
<dbReference type="InterPro" id="IPR005119">
    <property type="entry name" value="LysR_subst-bd"/>
</dbReference>
<reference evidence="6 7" key="1">
    <citation type="submission" date="2020-08" db="EMBL/GenBank/DDBJ databases">
        <title>Genomic Encyclopedia of Type Strains, Phase IV (KMG-IV): sequencing the most valuable type-strain genomes for metagenomic binning, comparative biology and taxonomic classification.</title>
        <authorList>
            <person name="Goeker M."/>
        </authorList>
    </citation>
    <scope>NUCLEOTIDE SEQUENCE [LARGE SCALE GENOMIC DNA]</scope>
    <source>
        <strain evidence="6 7">DSM 103570</strain>
    </source>
</reference>
<dbReference type="InterPro" id="IPR000847">
    <property type="entry name" value="LysR_HTH_N"/>
</dbReference>
<evidence type="ECO:0000256" key="1">
    <source>
        <dbReference type="ARBA" id="ARBA00009437"/>
    </source>
</evidence>
<dbReference type="Pfam" id="PF03466">
    <property type="entry name" value="LysR_substrate"/>
    <property type="match status" value="1"/>
</dbReference>
<name>A0A7W6HEQ4_9HYPH</name>
<dbReference type="Gene3D" id="3.40.190.290">
    <property type="match status" value="1"/>
</dbReference>
<feature type="domain" description="HTH lysR-type" evidence="5">
    <location>
        <begin position="2"/>
        <end position="59"/>
    </location>
</feature>
<evidence type="ECO:0000256" key="2">
    <source>
        <dbReference type="ARBA" id="ARBA00023015"/>
    </source>
</evidence>